<feature type="transmembrane region" description="Helical" evidence="3">
    <location>
        <begin position="108"/>
        <end position="129"/>
    </location>
</feature>
<dbReference type="GO" id="GO:0015293">
    <property type="term" value="F:symporter activity"/>
    <property type="evidence" value="ECO:0007669"/>
    <property type="project" value="InterPro"/>
</dbReference>
<feature type="transmembrane region" description="Helical" evidence="3">
    <location>
        <begin position="12"/>
        <end position="34"/>
    </location>
</feature>
<feature type="transmembrane region" description="Helical" evidence="3">
    <location>
        <begin position="402"/>
        <end position="425"/>
    </location>
</feature>
<feature type="transmembrane region" description="Helical" evidence="3">
    <location>
        <begin position="296"/>
        <end position="313"/>
    </location>
</feature>
<dbReference type="SUPFAM" id="SSF103473">
    <property type="entry name" value="MFS general substrate transporter"/>
    <property type="match status" value="1"/>
</dbReference>
<dbReference type="InterPro" id="IPR039672">
    <property type="entry name" value="MFS_2"/>
</dbReference>
<feature type="transmembrane region" description="Helical" evidence="3">
    <location>
        <begin position="176"/>
        <end position="204"/>
    </location>
</feature>
<feature type="transmembrane region" description="Helical" evidence="3">
    <location>
        <begin position="237"/>
        <end position="259"/>
    </location>
</feature>
<feature type="transmembrane region" description="Helical" evidence="3">
    <location>
        <begin position="319"/>
        <end position="338"/>
    </location>
</feature>
<keyword evidence="3" id="KW-0812">Transmembrane</keyword>
<comment type="similarity">
    <text evidence="1">Belongs to the sodium:galactoside symporter (TC 2.A.2) family.</text>
</comment>
<dbReference type="PANTHER" id="PTHR11328:SF24">
    <property type="entry name" value="MAJOR FACILITATOR SUPERFAMILY (MFS) PROFILE DOMAIN-CONTAINING PROTEIN"/>
    <property type="match status" value="1"/>
</dbReference>
<dbReference type="GeneID" id="97241490"/>
<feature type="region of interest" description="Disordered" evidence="2">
    <location>
        <begin position="445"/>
        <end position="467"/>
    </location>
</feature>
<feature type="transmembrane region" description="Helical" evidence="3">
    <location>
        <begin position="359"/>
        <end position="382"/>
    </location>
</feature>
<organism evidence="4 5">
    <name type="scientific">Tistrella mobilis</name>
    <dbReference type="NCBI Taxonomy" id="171437"/>
    <lineage>
        <taxon>Bacteria</taxon>
        <taxon>Pseudomonadati</taxon>
        <taxon>Pseudomonadota</taxon>
        <taxon>Alphaproteobacteria</taxon>
        <taxon>Geminicoccales</taxon>
        <taxon>Geminicoccaceae</taxon>
        <taxon>Tistrella</taxon>
    </lineage>
</organism>
<evidence type="ECO:0000256" key="3">
    <source>
        <dbReference type="SAM" id="Phobius"/>
    </source>
</evidence>
<dbReference type="Pfam" id="PF13347">
    <property type="entry name" value="MFS_2"/>
    <property type="match status" value="1"/>
</dbReference>
<dbReference type="Proteomes" id="UP000075787">
    <property type="component" value="Unassembled WGS sequence"/>
</dbReference>
<dbReference type="EMBL" id="LPZR01000135">
    <property type="protein sequence ID" value="KYO52926.1"/>
    <property type="molecule type" value="Genomic_DNA"/>
</dbReference>
<accession>A0A161R4A7</accession>
<name>A0A161R4A7_9PROT</name>
<dbReference type="Gene3D" id="1.20.1250.20">
    <property type="entry name" value="MFS general substrate transporter like domains"/>
    <property type="match status" value="2"/>
</dbReference>
<sequence length="483" mass="49700">MTAAAGTATLPGWRLALFGLPGLPLAALTLPLYIYLPTYYADTLGLGLGVVGGVLLAARIWDMVTDPVVGVLADAVRLPGGRRRGWMVAGLPFTIAGIWMLMSPPDGAGAAHLLVWSIVLHLGGTMMVLSQQAWAAELSEGYDERSRIVTVREVFVILGTLAAIALPVVAGGGGTAVTAAGLATLGAAIALLLPITTAAAVIAVPEPDRPVARARGQLARLGALVANRPFRRLIGAYIANGFANGLPATLFLLYVSHVIGRPDLAGPLLFVYFAAGILAAPLWLRLAARTSKHRAWTIAMAIATAAFLPAAFLGTGDVVPFLIICIATGATLGADLALPNAMQADVIDIDRLETGQERAGLFFALWGFATKAALALGIGTAFPLIDAAGFDPAAADGGGAAALTVLALVYGALPVPFKIWAILLVHRFPLTREIQSGLAEEIARRRSPAVATPPGCGPPSSRKPSCSLSVAAPRASCSRSSAS</sequence>
<dbReference type="PANTHER" id="PTHR11328">
    <property type="entry name" value="MAJOR FACILITATOR SUPERFAMILY DOMAIN-CONTAINING PROTEIN"/>
    <property type="match status" value="1"/>
</dbReference>
<evidence type="ECO:0000313" key="4">
    <source>
        <dbReference type="EMBL" id="KYO52926.1"/>
    </source>
</evidence>
<dbReference type="AlphaFoldDB" id="A0A161R4A7"/>
<keyword evidence="3" id="KW-0472">Membrane</keyword>
<feature type="transmembrane region" description="Helical" evidence="3">
    <location>
        <begin position="46"/>
        <end position="64"/>
    </location>
</feature>
<reference evidence="4 5" key="1">
    <citation type="submission" date="2015-12" db="EMBL/GenBank/DDBJ databases">
        <title>Genome sequence of Tistrella mobilis MCCC 1A02139.</title>
        <authorList>
            <person name="Lu L."/>
            <person name="Lai Q."/>
            <person name="Shao Z."/>
            <person name="Qian P."/>
        </authorList>
    </citation>
    <scope>NUCLEOTIDE SEQUENCE [LARGE SCALE GENOMIC DNA]</scope>
    <source>
        <strain evidence="4 5">MCCC 1A02139</strain>
    </source>
</reference>
<evidence type="ECO:0000313" key="5">
    <source>
        <dbReference type="Proteomes" id="UP000075787"/>
    </source>
</evidence>
<feature type="transmembrane region" description="Helical" evidence="3">
    <location>
        <begin position="265"/>
        <end position="284"/>
    </location>
</feature>
<evidence type="ECO:0000256" key="2">
    <source>
        <dbReference type="SAM" id="MobiDB-lite"/>
    </source>
</evidence>
<gene>
    <name evidence="4" type="ORF">AUP44_04330</name>
</gene>
<dbReference type="OrthoDB" id="181905at2"/>
<dbReference type="GO" id="GO:0008643">
    <property type="term" value="P:carbohydrate transport"/>
    <property type="evidence" value="ECO:0007669"/>
    <property type="project" value="InterPro"/>
</dbReference>
<evidence type="ECO:0000256" key="1">
    <source>
        <dbReference type="ARBA" id="ARBA00009617"/>
    </source>
</evidence>
<protein>
    <submittedName>
        <fullName evidence="4">MFS transporter</fullName>
    </submittedName>
</protein>
<proteinExistence type="inferred from homology"/>
<keyword evidence="3" id="KW-1133">Transmembrane helix</keyword>
<dbReference type="GO" id="GO:0005886">
    <property type="term" value="C:plasma membrane"/>
    <property type="evidence" value="ECO:0007669"/>
    <property type="project" value="TreeGrafter"/>
</dbReference>
<dbReference type="InterPro" id="IPR036259">
    <property type="entry name" value="MFS_trans_sf"/>
</dbReference>
<feature type="transmembrane region" description="Helical" evidence="3">
    <location>
        <begin position="150"/>
        <end position="170"/>
    </location>
</feature>
<comment type="caution">
    <text evidence="4">The sequence shown here is derived from an EMBL/GenBank/DDBJ whole genome shotgun (WGS) entry which is preliminary data.</text>
</comment>
<dbReference type="RefSeq" id="WP_062763828.1">
    <property type="nucleotide sequence ID" value="NZ_CP121045.1"/>
</dbReference>
<feature type="transmembrane region" description="Helical" evidence="3">
    <location>
        <begin position="85"/>
        <end position="102"/>
    </location>
</feature>